<dbReference type="GO" id="GO:0005730">
    <property type="term" value="C:nucleolus"/>
    <property type="evidence" value="ECO:0007669"/>
    <property type="project" value="TreeGrafter"/>
</dbReference>
<feature type="compositionally biased region" description="Low complexity" evidence="6">
    <location>
        <begin position="29"/>
        <end position="39"/>
    </location>
</feature>
<dbReference type="InterPro" id="IPR001878">
    <property type="entry name" value="Znf_CCHC"/>
</dbReference>
<dbReference type="GO" id="GO:0003676">
    <property type="term" value="F:nucleic acid binding"/>
    <property type="evidence" value="ECO:0007669"/>
    <property type="project" value="InterPro"/>
</dbReference>
<evidence type="ECO:0000256" key="3">
    <source>
        <dbReference type="ARBA" id="ARBA00022771"/>
    </source>
</evidence>
<evidence type="ECO:0000256" key="2">
    <source>
        <dbReference type="ARBA" id="ARBA00022737"/>
    </source>
</evidence>
<dbReference type="OrthoDB" id="3863715at2759"/>
<dbReference type="AlphaFoldDB" id="S6BDF9"/>
<dbReference type="GeneID" id="2543491"/>
<dbReference type="PANTHER" id="PTHR46242:SF1">
    <property type="entry name" value="ZINC FINGER CCHC DOMAIN-CONTAINING PROTEIN 9"/>
    <property type="match status" value="1"/>
</dbReference>
<dbReference type="HOGENOM" id="CLU_054987_2_1_1"/>
<dbReference type="Pfam" id="PF00098">
    <property type="entry name" value="zf-CCHC"/>
    <property type="match status" value="1"/>
</dbReference>
<dbReference type="RefSeq" id="NP_594481.1">
    <property type="nucleotide sequence ID" value="NM_001019910.3"/>
</dbReference>
<evidence type="ECO:0000313" key="8">
    <source>
        <dbReference type="EMBL" id="BAN67191.1"/>
    </source>
</evidence>
<feature type="compositionally biased region" description="Basic residues" evidence="6">
    <location>
        <begin position="58"/>
        <end position="67"/>
    </location>
</feature>
<feature type="domain" description="CCHC-type" evidence="7">
    <location>
        <begin position="79"/>
        <end position="94"/>
    </location>
</feature>
<keyword evidence="3 5" id="KW-0863">Zinc-finger</keyword>
<evidence type="ECO:0000259" key="7">
    <source>
        <dbReference type="PROSITE" id="PS50158"/>
    </source>
</evidence>
<keyword evidence="4" id="KW-0862">Zinc</keyword>
<dbReference type="OMA" id="VSICFRC"/>
<dbReference type="EMBL" id="AB762285">
    <property type="protein sequence ID" value="BAN67191.1"/>
    <property type="molecule type" value="Genomic_DNA"/>
</dbReference>
<dbReference type="KEGG" id="spo:2543491"/>
<feature type="region of interest" description="Disordered" evidence="6">
    <location>
        <begin position="1"/>
        <end position="67"/>
    </location>
</feature>
<evidence type="ECO:0000256" key="5">
    <source>
        <dbReference type="PROSITE-ProRule" id="PRU00047"/>
    </source>
</evidence>
<reference evidence="8" key="1">
    <citation type="submission" date="2012-11" db="EMBL/GenBank/DDBJ databases">
        <title>Assembled contigs from Schizosaccharomyces pombe strains.</title>
        <authorList>
            <person name="Kato H."/>
        </authorList>
    </citation>
    <scope>NUCLEOTIDE SEQUENCE</scope>
    <source>
        <strain evidence="8">HKM-1269</strain>
    </source>
</reference>
<feature type="compositionally biased region" description="Polar residues" evidence="6">
    <location>
        <begin position="40"/>
        <end position="49"/>
    </location>
</feature>
<name>S6BDF9_SCHPM</name>
<dbReference type="InterPro" id="IPR036875">
    <property type="entry name" value="Znf_CCHC_sf"/>
</dbReference>
<dbReference type="PROSITE" id="PS50158">
    <property type="entry name" value="ZF_CCHC"/>
    <property type="match status" value="1"/>
</dbReference>
<dbReference type="GO" id="GO:0008270">
    <property type="term" value="F:zinc ion binding"/>
    <property type="evidence" value="ECO:0007669"/>
    <property type="project" value="UniProtKB-KW"/>
</dbReference>
<dbReference type="SUPFAM" id="SSF57756">
    <property type="entry name" value="Retrovirus zinc finger-like domains"/>
    <property type="match status" value="2"/>
</dbReference>
<dbReference type="Gene3D" id="4.10.60.10">
    <property type="entry name" value="Zinc finger, CCHC-type"/>
    <property type="match status" value="2"/>
</dbReference>
<dbReference type="PANTHER" id="PTHR46242">
    <property type="entry name" value="ZINC FINGER CCHC DOMAIN-CONTAINING PROTEIN 9 ZCCHC9"/>
    <property type="match status" value="1"/>
</dbReference>
<protein>
    <submittedName>
        <fullName evidence="8">Zf-CCHC type zinc finger protein</fullName>
    </submittedName>
</protein>
<dbReference type="SMART" id="SM00343">
    <property type="entry name" value="ZnF_C2HC"/>
    <property type="match status" value="4"/>
</dbReference>
<organism evidence="8">
    <name type="scientific">Schizosaccharomyces pombe</name>
    <name type="common">Fission yeast</name>
    <dbReference type="NCBI Taxonomy" id="4896"/>
    <lineage>
        <taxon>Eukaryota</taxon>
        <taxon>Fungi</taxon>
        <taxon>Dikarya</taxon>
        <taxon>Ascomycota</taxon>
        <taxon>Taphrinomycotina</taxon>
        <taxon>Schizosaccharomycetes</taxon>
        <taxon>Schizosaccharomycetales</taxon>
        <taxon>Schizosaccharomycetaceae</taxon>
        <taxon>Schizosaccharomyces</taxon>
    </lineage>
</organism>
<evidence type="ECO:0000256" key="6">
    <source>
        <dbReference type="SAM" id="MobiDB-lite"/>
    </source>
</evidence>
<dbReference type="InterPro" id="IPR042246">
    <property type="entry name" value="ZCCHC9"/>
</dbReference>
<accession>S6BDF9</accession>
<keyword evidence="1" id="KW-0479">Metal-binding</keyword>
<keyword evidence="2" id="KW-0677">Repeat</keyword>
<evidence type="ECO:0000256" key="4">
    <source>
        <dbReference type="ARBA" id="ARBA00022833"/>
    </source>
</evidence>
<sequence>MARITNMGKRKRFLEATPYESKVLEQPKNSSNTNEESSSQDNMKASFGSSKRYDERQKKKRSEYRRLRRINQRNRDKFCFACRQQGHIVQDCPEAKDNVSICFRCGSKEHSLNACSKKGPLKFAKCFICHENGHLSGQCEQNPKGLYPKGGCCKFCSSVHHLAKDCDQVNKDDVSFGHVVGVAGTTGADEDVYHEYAKTVAAPTKKRPVKPVKKLVTF</sequence>
<proteinExistence type="predicted"/>
<evidence type="ECO:0000256" key="1">
    <source>
        <dbReference type="ARBA" id="ARBA00022723"/>
    </source>
</evidence>
<dbReference type="FunFam" id="4.10.60.10:FF:000091">
    <property type="entry name" value="Zinc finger CCHC-type-containing 9"/>
    <property type="match status" value="1"/>
</dbReference>
<dbReference type="VEuPathDB" id="FungiDB:SPAC683.02c"/>